<evidence type="ECO:0000256" key="1">
    <source>
        <dbReference type="SAM" id="MobiDB-lite"/>
    </source>
</evidence>
<evidence type="ECO:0000313" key="2">
    <source>
        <dbReference type="EMBL" id="KAK4357322.1"/>
    </source>
</evidence>
<gene>
    <name evidence="2" type="ORF">RND71_022932</name>
</gene>
<organism evidence="2 3">
    <name type="scientific">Anisodus tanguticus</name>
    <dbReference type="NCBI Taxonomy" id="243964"/>
    <lineage>
        <taxon>Eukaryota</taxon>
        <taxon>Viridiplantae</taxon>
        <taxon>Streptophyta</taxon>
        <taxon>Embryophyta</taxon>
        <taxon>Tracheophyta</taxon>
        <taxon>Spermatophyta</taxon>
        <taxon>Magnoliopsida</taxon>
        <taxon>eudicotyledons</taxon>
        <taxon>Gunneridae</taxon>
        <taxon>Pentapetalae</taxon>
        <taxon>asterids</taxon>
        <taxon>lamiids</taxon>
        <taxon>Solanales</taxon>
        <taxon>Solanaceae</taxon>
        <taxon>Solanoideae</taxon>
        <taxon>Hyoscyameae</taxon>
        <taxon>Anisodus</taxon>
    </lineage>
</organism>
<keyword evidence="3" id="KW-1185">Reference proteome</keyword>
<protein>
    <submittedName>
        <fullName evidence="2">Uncharacterized protein</fullName>
    </submittedName>
</protein>
<dbReference type="Proteomes" id="UP001291623">
    <property type="component" value="Unassembled WGS sequence"/>
</dbReference>
<reference evidence="2" key="1">
    <citation type="submission" date="2023-12" db="EMBL/GenBank/DDBJ databases">
        <title>Genome assembly of Anisodus tanguticus.</title>
        <authorList>
            <person name="Wang Y.-J."/>
        </authorList>
    </citation>
    <scope>NUCLEOTIDE SEQUENCE</scope>
    <source>
        <strain evidence="2">KB-2021</strain>
        <tissue evidence="2">Leaf</tissue>
    </source>
</reference>
<name>A0AAE1V6J3_9SOLA</name>
<comment type="caution">
    <text evidence="2">The sequence shown here is derived from an EMBL/GenBank/DDBJ whole genome shotgun (WGS) entry which is preliminary data.</text>
</comment>
<feature type="region of interest" description="Disordered" evidence="1">
    <location>
        <begin position="1"/>
        <end position="24"/>
    </location>
</feature>
<dbReference type="EMBL" id="JAVYJV010000012">
    <property type="protein sequence ID" value="KAK4357322.1"/>
    <property type="molecule type" value="Genomic_DNA"/>
</dbReference>
<dbReference type="AlphaFoldDB" id="A0AAE1V6J3"/>
<proteinExistence type="predicted"/>
<accession>A0AAE1V6J3</accession>
<feature type="compositionally biased region" description="Basic and acidic residues" evidence="1">
    <location>
        <begin position="8"/>
        <end position="24"/>
    </location>
</feature>
<evidence type="ECO:0000313" key="3">
    <source>
        <dbReference type="Proteomes" id="UP001291623"/>
    </source>
</evidence>
<sequence length="174" mass="19792">MSGLLPYSKERGSKSGCDRPQRRGEATWNSRQTYIICADTSDTHLIQLKSIRYTPLLTAWNEEDRERMGKEKMIEKGTVYITGKAVDWTGPAVAAQQWALCIQVKIGRYTRTEHIRLPQHSMSKSKILVFVLQNTMFPSRTLFQHPLGRRGRRNQGLLLSFNGLMPTSLAVGLI</sequence>